<feature type="region of interest" description="Disordered" evidence="1">
    <location>
        <begin position="147"/>
        <end position="176"/>
    </location>
</feature>
<keyword evidence="3" id="KW-1185">Reference proteome</keyword>
<dbReference type="SUPFAM" id="SSF50475">
    <property type="entry name" value="FMN-binding split barrel"/>
    <property type="match status" value="1"/>
</dbReference>
<dbReference type="AlphaFoldDB" id="A0A918B5M6"/>
<reference evidence="2" key="2">
    <citation type="submission" date="2020-09" db="EMBL/GenBank/DDBJ databases">
        <authorList>
            <person name="Sun Q."/>
            <person name="Ohkuma M."/>
        </authorList>
    </citation>
    <scope>NUCLEOTIDE SEQUENCE</scope>
    <source>
        <strain evidence="2">JCM 4335</strain>
    </source>
</reference>
<dbReference type="Proteomes" id="UP000654123">
    <property type="component" value="Unassembled WGS sequence"/>
</dbReference>
<gene>
    <name evidence="2" type="ORF">GCM10010249_53880</name>
</gene>
<proteinExistence type="predicted"/>
<name>A0A918B5M6_9ACTN</name>
<comment type="caution">
    <text evidence="2">The sequence shown here is derived from an EMBL/GenBank/DDBJ whole genome shotgun (WGS) entry which is preliminary data.</text>
</comment>
<dbReference type="InterPro" id="IPR012349">
    <property type="entry name" value="Split_barrel_FMN-bd"/>
</dbReference>
<reference evidence="2" key="1">
    <citation type="journal article" date="2014" name="Int. J. Syst. Evol. Microbiol.">
        <title>Complete genome sequence of Corynebacterium casei LMG S-19264T (=DSM 44701T), isolated from a smear-ripened cheese.</title>
        <authorList>
            <consortium name="US DOE Joint Genome Institute (JGI-PGF)"/>
            <person name="Walter F."/>
            <person name="Albersmeier A."/>
            <person name="Kalinowski J."/>
            <person name="Ruckert C."/>
        </authorList>
    </citation>
    <scope>NUCLEOTIDE SEQUENCE</scope>
    <source>
        <strain evidence="2">JCM 4335</strain>
    </source>
</reference>
<dbReference type="Gene3D" id="2.30.110.10">
    <property type="entry name" value="Electron Transport, Fmn-binding Protein, Chain A"/>
    <property type="match status" value="1"/>
</dbReference>
<dbReference type="EMBL" id="BMSV01000013">
    <property type="protein sequence ID" value="GGQ28419.1"/>
    <property type="molecule type" value="Genomic_DNA"/>
</dbReference>
<evidence type="ECO:0000256" key="1">
    <source>
        <dbReference type="SAM" id="MobiDB-lite"/>
    </source>
</evidence>
<sequence length="176" mass="19116">MTVTVSGFSEIQDAFLAHVRDTEYATMITVDRRNRPRARVLLPVGEVIDGEPVGWLASYPAPVKSAHLAGNPHTTCAYWSPRQNAVFVDSVPTWAADEGSRVHAWEVYERGGPPGMGHDPSPYPPGGPGYHVLRIEPWRIRLVRGSDLRGTLRRKQEPAPAVSGPAGSRSSDKAAG</sequence>
<organism evidence="2 3">
    <name type="scientific">Streptomyces roseolilacinus</name>
    <dbReference type="NCBI Taxonomy" id="66904"/>
    <lineage>
        <taxon>Bacteria</taxon>
        <taxon>Bacillati</taxon>
        <taxon>Actinomycetota</taxon>
        <taxon>Actinomycetes</taxon>
        <taxon>Kitasatosporales</taxon>
        <taxon>Streptomycetaceae</taxon>
        <taxon>Streptomyces</taxon>
    </lineage>
</organism>
<evidence type="ECO:0000313" key="3">
    <source>
        <dbReference type="Proteomes" id="UP000654123"/>
    </source>
</evidence>
<accession>A0A918B5M6</accession>
<protein>
    <submittedName>
        <fullName evidence="2">Pyridoxamine 5'-phosphate oxidase</fullName>
    </submittedName>
</protein>
<dbReference type="RefSeq" id="WP_229840815.1">
    <property type="nucleotide sequence ID" value="NZ_BMSV01000013.1"/>
</dbReference>
<evidence type="ECO:0000313" key="2">
    <source>
        <dbReference type="EMBL" id="GGQ28419.1"/>
    </source>
</evidence>